<accession>A0A653CL09</accession>
<keyword evidence="3 6" id="KW-0103">Bromodomain</keyword>
<dbReference type="PANTHER" id="PTHR22881">
    <property type="entry name" value="BROMODOMAIN CONTAINING PROTEIN"/>
    <property type="match status" value="1"/>
</dbReference>
<evidence type="ECO:0000313" key="11">
    <source>
        <dbReference type="Proteomes" id="UP000410492"/>
    </source>
</evidence>
<dbReference type="OrthoDB" id="21648at2759"/>
<evidence type="ECO:0000259" key="9">
    <source>
        <dbReference type="PROSITE" id="PS50014"/>
    </source>
</evidence>
<evidence type="ECO:0000256" key="6">
    <source>
        <dbReference type="PROSITE-ProRule" id="PRU00035"/>
    </source>
</evidence>
<dbReference type="Proteomes" id="UP000410492">
    <property type="component" value="Unassembled WGS sequence"/>
</dbReference>
<dbReference type="PROSITE" id="PS50014">
    <property type="entry name" value="BROMODOMAIN_2"/>
    <property type="match status" value="1"/>
</dbReference>
<feature type="region of interest" description="Disordered" evidence="8">
    <location>
        <begin position="279"/>
        <end position="298"/>
    </location>
</feature>
<dbReference type="InterPro" id="IPR036427">
    <property type="entry name" value="Bromodomain-like_sf"/>
</dbReference>
<evidence type="ECO:0000256" key="4">
    <source>
        <dbReference type="ARBA" id="ARBA00023163"/>
    </source>
</evidence>
<dbReference type="Pfam" id="PF00439">
    <property type="entry name" value="Bromodomain"/>
    <property type="match status" value="1"/>
</dbReference>
<keyword evidence="2" id="KW-0805">Transcription regulation</keyword>
<dbReference type="GO" id="GO:0005634">
    <property type="term" value="C:nucleus"/>
    <property type="evidence" value="ECO:0007669"/>
    <property type="project" value="UniProtKB-SubCell"/>
</dbReference>
<dbReference type="Pfam" id="PF12024">
    <property type="entry name" value="DUF3512"/>
    <property type="match status" value="1"/>
</dbReference>
<dbReference type="GO" id="GO:0006357">
    <property type="term" value="P:regulation of transcription by RNA polymerase II"/>
    <property type="evidence" value="ECO:0007669"/>
    <property type="project" value="TreeGrafter"/>
</dbReference>
<dbReference type="InterPro" id="IPR051831">
    <property type="entry name" value="Bromodomain_contain_prot"/>
</dbReference>
<protein>
    <recommendedName>
        <fullName evidence="9">Bromo domain-containing protein</fullName>
    </recommendedName>
</protein>
<dbReference type="SUPFAM" id="SSF47370">
    <property type="entry name" value="Bromodomain"/>
    <property type="match status" value="1"/>
</dbReference>
<evidence type="ECO:0000256" key="8">
    <source>
        <dbReference type="SAM" id="MobiDB-lite"/>
    </source>
</evidence>
<sequence length="664" mass="75072">MDSKLKMSSPTVPEIASPPVKKHKKHKSEKRERDDKEASGLKLILKVGSQATPEHEMEFGQSLPFIGEGGEERMQVDSTDPYFGLSKSHHKKSKKKKKKKDKNKDREKKHKHHHKKRKRDSEPEDIYQQIGSPNREQRQCVIKKLQERTFLSKGLDHLLTQLEKKDPQNFFAWPVTDNIAPGYSQIISNPMDFSTMRQKIEENEYKHLDEFIADFKLMCENAMKYNHAETVYYKASKKLLQAGLKMMTPDKLGWMLNLVPEITSEEVGFEITAEMRATKQQDDLEDSDHGVEHKKKMPPTKFEAVPDELTPEEILAKSQMAARHAKAKLIHKKGGPSGMGFLKQKKDGTTHLNILVGGDGVIPGTRKRPVLLGQLCGKVTDGTSQLQGFREDRRNVAKPVKPLYYGAFGSYAPSYDSAFANLSKEESDLVYSTYGSDTAVQYAESMQDFAKDSDYATHLVDSLLDLLTGGDHSRTKKVLEDNKNLREEEVAVKTMLEVKPIDAVKVNVDELKSLQDLGIDVNFLDNMEEEIRVSEERHELQQRLDSMCELLKKLQQTQYQRLSAPPPPQLNNCPPPSEEETQLAENITENLTEIAKRVAPGEVAPVAGIRKALGINMPEVNAAPAPEVPNIDLESELRQFLESEPSLAPSPLRDDKTIEEILME</sequence>
<feature type="compositionally biased region" description="Basic and acidic residues" evidence="8">
    <location>
        <begin position="29"/>
        <end position="39"/>
    </location>
</feature>
<evidence type="ECO:0000256" key="1">
    <source>
        <dbReference type="ARBA" id="ARBA00004123"/>
    </source>
</evidence>
<keyword evidence="4" id="KW-0804">Transcription</keyword>
<evidence type="ECO:0000313" key="10">
    <source>
        <dbReference type="EMBL" id="VEN48376.1"/>
    </source>
</evidence>
<feature type="compositionally biased region" description="Polar residues" evidence="8">
    <location>
        <begin position="1"/>
        <end position="11"/>
    </location>
</feature>
<dbReference type="InterPro" id="IPR021900">
    <property type="entry name" value="DUF3512"/>
</dbReference>
<dbReference type="AlphaFoldDB" id="A0A653CL09"/>
<dbReference type="Gene3D" id="1.20.920.10">
    <property type="entry name" value="Bromodomain-like"/>
    <property type="match status" value="1"/>
</dbReference>
<dbReference type="PRINTS" id="PR00503">
    <property type="entry name" value="BROMODOMAIN"/>
</dbReference>
<keyword evidence="11" id="KW-1185">Reference proteome</keyword>
<keyword evidence="7" id="KW-0175">Coiled coil</keyword>
<comment type="subcellular location">
    <subcellularLocation>
        <location evidence="1">Nucleus</location>
    </subcellularLocation>
</comment>
<dbReference type="SMART" id="SM00297">
    <property type="entry name" value="BROMO"/>
    <property type="match status" value="1"/>
</dbReference>
<organism evidence="10 11">
    <name type="scientific">Callosobruchus maculatus</name>
    <name type="common">Southern cowpea weevil</name>
    <name type="synonym">Pulse bruchid</name>
    <dbReference type="NCBI Taxonomy" id="64391"/>
    <lineage>
        <taxon>Eukaryota</taxon>
        <taxon>Metazoa</taxon>
        <taxon>Ecdysozoa</taxon>
        <taxon>Arthropoda</taxon>
        <taxon>Hexapoda</taxon>
        <taxon>Insecta</taxon>
        <taxon>Pterygota</taxon>
        <taxon>Neoptera</taxon>
        <taxon>Endopterygota</taxon>
        <taxon>Coleoptera</taxon>
        <taxon>Polyphaga</taxon>
        <taxon>Cucujiformia</taxon>
        <taxon>Chrysomeloidea</taxon>
        <taxon>Chrysomelidae</taxon>
        <taxon>Bruchinae</taxon>
        <taxon>Bruchini</taxon>
        <taxon>Callosobruchus</taxon>
    </lineage>
</organism>
<feature type="domain" description="Bromo" evidence="9">
    <location>
        <begin position="163"/>
        <end position="233"/>
    </location>
</feature>
<gene>
    <name evidence="10" type="ORF">CALMAC_LOCUS9854</name>
</gene>
<dbReference type="InterPro" id="IPR001487">
    <property type="entry name" value="Bromodomain"/>
</dbReference>
<evidence type="ECO:0000256" key="2">
    <source>
        <dbReference type="ARBA" id="ARBA00023015"/>
    </source>
</evidence>
<keyword evidence="5" id="KW-0539">Nucleus</keyword>
<feature type="coiled-coil region" evidence="7">
    <location>
        <begin position="524"/>
        <end position="557"/>
    </location>
</feature>
<feature type="compositionally biased region" description="Basic residues" evidence="8">
    <location>
        <begin position="87"/>
        <end position="118"/>
    </location>
</feature>
<dbReference type="PANTHER" id="PTHR22881:SF27">
    <property type="entry name" value="BROMODOMAIN CONTAINING 7_9"/>
    <property type="match status" value="1"/>
</dbReference>
<feature type="region of interest" description="Disordered" evidence="8">
    <location>
        <begin position="1"/>
        <end position="138"/>
    </location>
</feature>
<name>A0A653CL09_CALMS</name>
<evidence type="ECO:0000256" key="5">
    <source>
        <dbReference type="ARBA" id="ARBA00023242"/>
    </source>
</evidence>
<feature type="compositionally biased region" description="Basic and acidic residues" evidence="8">
    <location>
        <begin position="279"/>
        <end position="291"/>
    </location>
</feature>
<evidence type="ECO:0000256" key="3">
    <source>
        <dbReference type="ARBA" id="ARBA00023117"/>
    </source>
</evidence>
<dbReference type="EMBL" id="CAACVG010008088">
    <property type="protein sequence ID" value="VEN48376.1"/>
    <property type="molecule type" value="Genomic_DNA"/>
</dbReference>
<dbReference type="CDD" id="cd05513">
    <property type="entry name" value="Bromo_brd7_like"/>
    <property type="match status" value="1"/>
</dbReference>
<proteinExistence type="predicted"/>
<evidence type="ECO:0000256" key="7">
    <source>
        <dbReference type="SAM" id="Coils"/>
    </source>
</evidence>
<reference evidence="10 11" key="1">
    <citation type="submission" date="2019-01" db="EMBL/GenBank/DDBJ databases">
        <authorList>
            <person name="Sayadi A."/>
        </authorList>
    </citation>
    <scope>NUCLEOTIDE SEQUENCE [LARGE SCALE GENOMIC DNA]</scope>
</reference>